<evidence type="ECO:0000259" key="2">
    <source>
        <dbReference type="Pfam" id="PF13966"/>
    </source>
</evidence>
<name>A0A6L2MZC9_TANCI</name>
<feature type="region of interest" description="Disordered" evidence="1">
    <location>
        <begin position="152"/>
        <end position="177"/>
    </location>
</feature>
<dbReference type="GO" id="GO:0003964">
    <property type="term" value="F:RNA-directed DNA polymerase activity"/>
    <property type="evidence" value="ECO:0007669"/>
    <property type="project" value="UniProtKB-KW"/>
</dbReference>
<protein>
    <submittedName>
        <fullName evidence="3">RNA-directed DNA polymerase, eukaryota, reverse transcriptase zinc-binding domain protein</fullName>
    </submittedName>
</protein>
<dbReference type="AlphaFoldDB" id="A0A6L2MZC9"/>
<evidence type="ECO:0000313" key="3">
    <source>
        <dbReference type="EMBL" id="GEU79240.1"/>
    </source>
</evidence>
<dbReference type="Pfam" id="PF13966">
    <property type="entry name" value="zf-RVT"/>
    <property type="match status" value="1"/>
</dbReference>
<reference evidence="3" key="1">
    <citation type="journal article" date="2019" name="Sci. Rep.">
        <title>Draft genome of Tanacetum cinerariifolium, the natural source of mosquito coil.</title>
        <authorList>
            <person name="Yamashiro T."/>
            <person name="Shiraishi A."/>
            <person name="Satake H."/>
            <person name="Nakayama K."/>
        </authorList>
    </citation>
    <scope>NUCLEOTIDE SEQUENCE</scope>
</reference>
<dbReference type="PANTHER" id="PTHR36617">
    <property type="entry name" value="PROTEIN, PUTATIVE-RELATED"/>
    <property type="match status" value="1"/>
</dbReference>
<feature type="domain" description="Reverse transcriptase zinc-binding" evidence="2">
    <location>
        <begin position="638"/>
        <end position="720"/>
    </location>
</feature>
<feature type="compositionally biased region" description="Basic and acidic residues" evidence="1">
    <location>
        <begin position="152"/>
        <end position="166"/>
    </location>
</feature>
<sequence>MEECQNMVLDETCLNHEEFSLCLLGKVKEFSSLTNIKVVLDDETKKRFQFNLAVSSWFSQIIQAHNDFVIDERVIWVEVEGIPCMTCWVRTIEVAGWVPNFKEDGEEGYDVNDGSHEKDMYGGVSENLKDVEGKSDRKEVPETNFEGVLNKKRDGKNIDDKHEDSFKCPPGFTPNEEGDVLVEKVDNWSDENRVNDGQEDGVCVGQHVHEPVEVSNDTHESTYSGHFKKSEVPRKGGSILELIDDFVNAEQTMGYDMIGYADGHRRREVVRLIQEVDKVDAMEVAQKAKIKWSIEGDQNSKYYHGVLNKKRGRLTIREVLVDVPNANMVKDFRPISLIGSLCKVIPKVLVNRLVTVLDDIFDEIQSAFVTDRQIMDGPFISNEIVHWCKNKKKQSGSVLVNGSPTKEFQFHKGLKQGDPLYPFLFILVMESLHVSFQRVVDAGLFNGIKLDSSLQISHLFYADDAIFMGQWSQSFFNDADVNSKKPSSVRWKSVLAAKDVGGLGVSSLFALNRALMFKWVWRFFSQKNSLWVRVVKALHGRMRKLLGNGVNSLFWDVAWCGDIAFKNLVPRLYALESMKNIEVASKLSHGGLKFSFRRNSRGRVEQAQFERLKEMVEGVTLSNSNDRWSWSLVGSGDFSVSSVRKLIDNAILPKGISKMRWIKEVPIKINVHAWKVIHDCLPTRFNIFRRGIEIESILCPMCECSVESSRHLFFSCKMISDVMHKITRWWDLEYREINSFEDWCQWISSIRLPVNQKHVFEGICYIV</sequence>
<evidence type="ECO:0000256" key="1">
    <source>
        <dbReference type="SAM" id="MobiDB-lite"/>
    </source>
</evidence>
<organism evidence="3">
    <name type="scientific">Tanacetum cinerariifolium</name>
    <name type="common">Dalmatian daisy</name>
    <name type="synonym">Chrysanthemum cinerariifolium</name>
    <dbReference type="NCBI Taxonomy" id="118510"/>
    <lineage>
        <taxon>Eukaryota</taxon>
        <taxon>Viridiplantae</taxon>
        <taxon>Streptophyta</taxon>
        <taxon>Embryophyta</taxon>
        <taxon>Tracheophyta</taxon>
        <taxon>Spermatophyta</taxon>
        <taxon>Magnoliopsida</taxon>
        <taxon>eudicotyledons</taxon>
        <taxon>Gunneridae</taxon>
        <taxon>Pentapetalae</taxon>
        <taxon>asterids</taxon>
        <taxon>campanulids</taxon>
        <taxon>Asterales</taxon>
        <taxon>Asteraceae</taxon>
        <taxon>Asteroideae</taxon>
        <taxon>Anthemideae</taxon>
        <taxon>Anthemidinae</taxon>
        <taxon>Tanacetum</taxon>
    </lineage>
</organism>
<proteinExistence type="predicted"/>
<dbReference type="EMBL" id="BKCJ010007831">
    <property type="protein sequence ID" value="GEU79240.1"/>
    <property type="molecule type" value="Genomic_DNA"/>
</dbReference>
<dbReference type="InterPro" id="IPR026960">
    <property type="entry name" value="RVT-Znf"/>
</dbReference>
<accession>A0A6L2MZC9</accession>
<keyword evidence="3" id="KW-0548">Nucleotidyltransferase</keyword>
<keyword evidence="3" id="KW-0808">Transferase</keyword>
<comment type="caution">
    <text evidence="3">The sequence shown here is derived from an EMBL/GenBank/DDBJ whole genome shotgun (WGS) entry which is preliminary data.</text>
</comment>
<keyword evidence="3" id="KW-0695">RNA-directed DNA polymerase</keyword>
<dbReference type="PANTHER" id="PTHR36617:SF16">
    <property type="entry name" value="OS04G0516500 PROTEIN"/>
    <property type="match status" value="1"/>
</dbReference>
<gene>
    <name evidence="3" type="ORF">Tci_051218</name>
</gene>